<feature type="non-terminal residue" evidence="1">
    <location>
        <position position="54"/>
    </location>
</feature>
<sequence length="54" mass="6358">KRKNIGFGSFLVFLRSLFGSSNTGKYHKFSKLLHIFDNRIFLLHLLTIDIINNY</sequence>
<name>A0A0K2TY83_LEPSM</name>
<dbReference type="EMBL" id="HACA01013582">
    <property type="protein sequence ID" value="CDW30943.1"/>
    <property type="molecule type" value="Transcribed_RNA"/>
</dbReference>
<organism evidence="1">
    <name type="scientific">Lepeophtheirus salmonis</name>
    <name type="common">Salmon louse</name>
    <name type="synonym">Caligus salmonis</name>
    <dbReference type="NCBI Taxonomy" id="72036"/>
    <lineage>
        <taxon>Eukaryota</taxon>
        <taxon>Metazoa</taxon>
        <taxon>Ecdysozoa</taxon>
        <taxon>Arthropoda</taxon>
        <taxon>Crustacea</taxon>
        <taxon>Multicrustacea</taxon>
        <taxon>Hexanauplia</taxon>
        <taxon>Copepoda</taxon>
        <taxon>Siphonostomatoida</taxon>
        <taxon>Caligidae</taxon>
        <taxon>Lepeophtheirus</taxon>
    </lineage>
</organism>
<dbReference type="AlphaFoldDB" id="A0A0K2TY83"/>
<protein>
    <submittedName>
        <fullName evidence="1">Uncharacterized protein</fullName>
    </submittedName>
</protein>
<accession>A0A0K2TY83</accession>
<evidence type="ECO:0000313" key="1">
    <source>
        <dbReference type="EMBL" id="CDW30943.1"/>
    </source>
</evidence>
<feature type="non-terminal residue" evidence="1">
    <location>
        <position position="1"/>
    </location>
</feature>
<reference evidence="1" key="1">
    <citation type="submission" date="2014-05" db="EMBL/GenBank/DDBJ databases">
        <authorList>
            <person name="Chronopoulou M."/>
        </authorList>
    </citation>
    <scope>NUCLEOTIDE SEQUENCE</scope>
    <source>
        <tissue evidence="1">Whole organism</tissue>
    </source>
</reference>
<proteinExistence type="predicted"/>